<dbReference type="AlphaFoldDB" id="A0A7D9LQ61"/>
<sequence length="199" mass="23167">KSLRITTARNASTRENRREYIDLLSSLHTQELLLSLKRFIARRGRPGKINSDNGKTFLVAAKWLRTVQRDEKLQDFLVRSEIHWQFNLSRAPWWGGQFERLIGLVKRSLHKTIGGGCLKWKELEEVLLDVEVVLNNRPLQYVEDDVQRPILTPNSLLFVGSNAIPELQAHYLEDLSPHKRVRLRRGMAQMADREHPRTA</sequence>
<evidence type="ECO:0000313" key="1">
    <source>
        <dbReference type="EMBL" id="CAB4037018.1"/>
    </source>
</evidence>
<dbReference type="PROSITE" id="PS50994">
    <property type="entry name" value="INTEGRASE"/>
    <property type="match status" value="1"/>
</dbReference>
<gene>
    <name evidence="1" type="ORF">PACLA_8A045304</name>
</gene>
<protein>
    <submittedName>
        <fullName evidence="1">Gag-Pol poly</fullName>
    </submittedName>
</protein>
<feature type="non-terminal residue" evidence="1">
    <location>
        <position position="1"/>
    </location>
</feature>
<dbReference type="OrthoDB" id="5983488at2759"/>
<dbReference type="Gene3D" id="3.30.420.10">
    <property type="entry name" value="Ribonuclease H-like superfamily/Ribonuclease H"/>
    <property type="match status" value="1"/>
</dbReference>
<proteinExistence type="predicted"/>
<name>A0A7D9LQ61_PARCT</name>
<dbReference type="InterPro" id="IPR036397">
    <property type="entry name" value="RNaseH_sf"/>
</dbReference>
<dbReference type="GO" id="GO:0003676">
    <property type="term" value="F:nucleic acid binding"/>
    <property type="evidence" value="ECO:0007669"/>
    <property type="project" value="InterPro"/>
</dbReference>
<keyword evidence="2" id="KW-1185">Reference proteome</keyword>
<dbReference type="GO" id="GO:0015074">
    <property type="term" value="P:DNA integration"/>
    <property type="evidence" value="ECO:0007669"/>
    <property type="project" value="InterPro"/>
</dbReference>
<dbReference type="SUPFAM" id="SSF53098">
    <property type="entry name" value="Ribonuclease H-like"/>
    <property type="match status" value="1"/>
</dbReference>
<organism evidence="1 2">
    <name type="scientific">Paramuricea clavata</name>
    <name type="common">Red gorgonian</name>
    <name type="synonym">Violescent sea-whip</name>
    <dbReference type="NCBI Taxonomy" id="317549"/>
    <lineage>
        <taxon>Eukaryota</taxon>
        <taxon>Metazoa</taxon>
        <taxon>Cnidaria</taxon>
        <taxon>Anthozoa</taxon>
        <taxon>Octocorallia</taxon>
        <taxon>Malacalcyonacea</taxon>
        <taxon>Plexauridae</taxon>
        <taxon>Paramuricea</taxon>
    </lineage>
</organism>
<dbReference type="InterPro" id="IPR012337">
    <property type="entry name" value="RNaseH-like_sf"/>
</dbReference>
<dbReference type="PANTHER" id="PTHR47331">
    <property type="entry name" value="PHD-TYPE DOMAIN-CONTAINING PROTEIN"/>
    <property type="match status" value="1"/>
</dbReference>
<accession>A0A7D9LQ61</accession>
<evidence type="ECO:0000313" key="2">
    <source>
        <dbReference type="Proteomes" id="UP001152795"/>
    </source>
</evidence>
<dbReference type="InterPro" id="IPR001584">
    <property type="entry name" value="Integrase_cat-core"/>
</dbReference>
<dbReference type="Proteomes" id="UP001152795">
    <property type="component" value="Unassembled WGS sequence"/>
</dbReference>
<reference evidence="1" key="1">
    <citation type="submission" date="2020-04" db="EMBL/GenBank/DDBJ databases">
        <authorList>
            <person name="Alioto T."/>
            <person name="Alioto T."/>
            <person name="Gomez Garrido J."/>
        </authorList>
    </citation>
    <scope>NUCLEOTIDE SEQUENCE</scope>
    <source>
        <strain evidence="1">A484AB</strain>
    </source>
</reference>
<dbReference type="EMBL" id="CACRXK020022645">
    <property type="protein sequence ID" value="CAB4037018.1"/>
    <property type="molecule type" value="Genomic_DNA"/>
</dbReference>
<comment type="caution">
    <text evidence="1">The sequence shown here is derived from an EMBL/GenBank/DDBJ whole genome shotgun (WGS) entry which is preliminary data.</text>
</comment>